<evidence type="ECO:0000256" key="2">
    <source>
        <dbReference type="ARBA" id="ARBA00022705"/>
    </source>
</evidence>
<dbReference type="PANTHER" id="PTHR10133">
    <property type="entry name" value="DNA POLYMERASE I"/>
    <property type="match status" value="1"/>
</dbReference>
<feature type="compositionally biased region" description="Acidic residues" evidence="4">
    <location>
        <begin position="513"/>
        <end position="522"/>
    </location>
</feature>
<dbReference type="EC" id="2.7.7.7" evidence="1"/>
<evidence type="ECO:0000256" key="3">
    <source>
        <dbReference type="ARBA" id="ARBA00049244"/>
    </source>
</evidence>
<dbReference type="InterPro" id="IPR001098">
    <property type="entry name" value="DNA-dir_DNA_pol_A_palm_dom"/>
</dbReference>
<protein>
    <recommendedName>
        <fullName evidence="1">DNA-directed DNA polymerase</fullName>
        <ecNumber evidence="1">2.7.7.7</ecNumber>
    </recommendedName>
</protein>
<dbReference type="Pfam" id="PF00476">
    <property type="entry name" value="DNA_pol_A"/>
    <property type="match status" value="2"/>
</dbReference>
<dbReference type="STRING" id="117157.SAMN04489717_1725"/>
<dbReference type="SMART" id="SM00482">
    <property type="entry name" value="POLAc"/>
    <property type="match status" value="1"/>
</dbReference>
<evidence type="ECO:0000256" key="1">
    <source>
        <dbReference type="ARBA" id="ARBA00012417"/>
    </source>
</evidence>
<feature type="region of interest" description="Disordered" evidence="4">
    <location>
        <begin position="135"/>
        <end position="158"/>
    </location>
</feature>
<dbReference type="SUPFAM" id="SSF56672">
    <property type="entry name" value="DNA/RNA polymerases"/>
    <property type="match status" value="1"/>
</dbReference>
<name>A0A1H1PPQ4_9ACTN</name>
<gene>
    <name evidence="6" type="ORF">SAMN04489717_1725</name>
</gene>
<evidence type="ECO:0000313" key="6">
    <source>
        <dbReference type="EMBL" id="SDS13301.1"/>
    </source>
</evidence>
<dbReference type="EMBL" id="LT629732">
    <property type="protein sequence ID" value="SDS13301.1"/>
    <property type="molecule type" value="Genomic_DNA"/>
</dbReference>
<keyword evidence="7" id="KW-1185">Reference proteome</keyword>
<dbReference type="GO" id="GO:0006261">
    <property type="term" value="P:DNA-templated DNA replication"/>
    <property type="evidence" value="ECO:0007669"/>
    <property type="project" value="InterPro"/>
</dbReference>
<evidence type="ECO:0000256" key="4">
    <source>
        <dbReference type="SAM" id="MobiDB-lite"/>
    </source>
</evidence>
<feature type="domain" description="DNA-directed DNA polymerase family A palm" evidence="5">
    <location>
        <begin position="392"/>
        <end position="597"/>
    </location>
</feature>
<dbReference type="InterPro" id="IPR002298">
    <property type="entry name" value="DNA_polymerase_A"/>
</dbReference>
<dbReference type="Gene3D" id="3.30.70.370">
    <property type="match status" value="2"/>
</dbReference>
<dbReference type="AlphaFoldDB" id="A0A1H1PPQ4"/>
<proteinExistence type="predicted"/>
<reference evidence="6 7" key="1">
    <citation type="submission" date="2016-10" db="EMBL/GenBank/DDBJ databases">
        <authorList>
            <person name="de Groot N.N."/>
        </authorList>
    </citation>
    <scope>NUCLEOTIDE SEQUENCE [LARGE SCALE GENOMIC DNA]</scope>
    <source>
        <strain evidence="6 7">DSM 22024</strain>
    </source>
</reference>
<evidence type="ECO:0000259" key="5">
    <source>
        <dbReference type="SMART" id="SM00482"/>
    </source>
</evidence>
<dbReference type="GO" id="GO:0003887">
    <property type="term" value="F:DNA-directed DNA polymerase activity"/>
    <property type="evidence" value="ECO:0007669"/>
    <property type="project" value="UniProtKB-EC"/>
</dbReference>
<dbReference type="Gene3D" id="1.10.150.20">
    <property type="entry name" value="5' to 3' exonuclease, C-terminal subdomain"/>
    <property type="match status" value="1"/>
</dbReference>
<dbReference type="InterPro" id="IPR043502">
    <property type="entry name" value="DNA/RNA_pol_sf"/>
</dbReference>
<dbReference type="PRINTS" id="PR00868">
    <property type="entry name" value="DNAPOLI"/>
</dbReference>
<keyword evidence="2" id="KW-0235">DNA replication</keyword>
<comment type="catalytic activity">
    <reaction evidence="3">
        <text>DNA(n) + a 2'-deoxyribonucleoside 5'-triphosphate = DNA(n+1) + diphosphate</text>
        <dbReference type="Rhea" id="RHEA:22508"/>
        <dbReference type="Rhea" id="RHEA-COMP:17339"/>
        <dbReference type="Rhea" id="RHEA-COMP:17340"/>
        <dbReference type="ChEBI" id="CHEBI:33019"/>
        <dbReference type="ChEBI" id="CHEBI:61560"/>
        <dbReference type="ChEBI" id="CHEBI:173112"/>
        <dbReference type="EC" id="2.7.7.7"/>
    </reaction>
</comment>
<dbReference type="GO" id="GO:0006302">
    <property type="term" value="P:double-strand break repair"/>
    <property type="evidence" value="ECO:0007669"/>
    <property type="project" value="TreeGrafter"/>
</dbReference>
<feature type="compositionally biased region" description="Low complexity" evidence="4">
    <location>
        <begin position="135"/>
        <end position="154"/>
    </location>
</feature>
<organism evidence="6 7">
    <name type="scientific">Actinopolymorpha singaporensis</name>
    <dbReference type="NCBI Taxonomy" id="117157"/>
    <lineage>
        <taxon>Bacteria</taxon>
        <taxon>Bacillati</taxon>
        <taxon>Actinomycetota</taxon>
        <taxon>Actinomycetes</taxon>
        <taxon>Propionibacteriales</taxon>
        <taxon>Actinopolymorphaceae</taxon>
        <taxon>Actinopolymorpha</taxon>
    </lineage>
</organism>
<dbReference type="Proteomes" id="UP000198983">
    <property type="component" value="Chromosome I"/>
</dbReference>
<evidence type="ECO:0000313" key="7">
    <source>
        <dbReference type="Proteomes" id="UP000198983"/>
    </source>
</evidence>
<dbReference type="PANTHER" id="PTHR10133:SF27">
    <property type="entry name" value="DNA POLYMERASE NU"/>
    <property type="match status" value="1"/>
</dbReference>
<feature type="region of interest" description="Disordered" evidence="4">
    <location>
        <begin position="504"/>
        <end position="546"/>
    </location>
</feature>
<dbReference type="GO" id="GO:0003677">
    <property type="term" value="F:DNA binding"/>
    <property type="evidence" value="ECO:0007669"/>
    <property type="project" value="InterPro"/>
</dbReference>
<accession>A0A1H1PPQ4</accession>
<sequence>MEPWSTAELAHLVEATPGRCLALVVVRGLGVGLAVDGNRWAVPCADPPRLVADLDRELRPRWVWWDARTTAGELLAADVRVRACWDLAAAHRVLFGGRRDDPAAVWAAATGLPEPPPPRQEVTLLDWSLDWAEPAAHPASHPGAGSDAGADAGSTDFFTHEGQLRPDVAGQDWLADPVTGPAGGVLDRAARWAALALRVRAAQDTGLRALPDPRATPRALPLSVLTAYAESAAALLAMELEHDGLPLDRDAAEQYISAFVGPRPATPAAEATARAGRDAAVVDLFRSGPAEEAGARVDLRNPVHVRELLGRIGLHVPDTRSWRLEPFRDSHPGVAAFLDWRKAERIATTYGYGWLDRHVGGDGRLRGAWAASDGAAGRMTAGAGLHNLPAGLRVAVAAEPGHVLVRADLGQIEPRVLAVVSGDAALARAARADDLYAPVAAQLHCDRPTAKVAVLAAMYGQTSGTAGAALRRMERAYPRAIGYLRAAEEAGLVGRDIRTHGGRLIRLRPGESGEGEGDDGDDVDPRAADAPPGSRPASAQARRHGHGRFARNAVLQGAAAEFFKAWAAAVRTGLRPFGGRIVLCLHDELLLHVPAEHADPATALVTSALESTAAFWASGSSVRFVADVSVVARWSEAK</sequence>
<dbReference type="RefSeq" id="WP_241827856.1">
    <property type="nucleotide sequence ID" value="NZ_LT629732.1"/>
</dbReference>